<sequence length="380" mass="41883">MKQLIAVVAMATMVFGCKEKAPKDTFTLNGTLKNAENQKVYIDQLYFSDKNPEVLDTADVVNGKFSFTVKGSEEGLYRLRLEKQDAGYIFINDATTIDFTADVKDMSLQGPQFNTKANKLFQNFLINIDQKQRNLNTLGAAIDTLQKQKNTDSLVNAKSVALNAQINDFKNFVIKSIDTASDPVVAMFALGYTRGIDPNELKTVIPNMVKRFPNNQAVVTIINQYNQLIAKQNTPATTSGKPSVGMQAPDFSMADVNGKPISLSSLKGKYVLIDFWASWCGPCRGENPNVVANYNKFKDKNFTILGVSLDEDKAAWQKAIAADKLTWTHISDLKGWASPAVPLYGFDGIPYNVLIDPQGKIIATELRGDALGNTLSKLLK</sequence>
<reference evidence="7" key="1">
    <citation type="journal article" date="2019" name="Int. J. Syst. Evol. Microbiol.">
        <title>The Global Catalogue of Microorganisms (GCM) 10K type strain sequencing project: providing services to taxonomists for standard genome sequencing and annotation.</title>
        <authorList>
            <consortium name="The Broad Institute Genomics Platform"/>
            <consortium name="The Broad Institute Genome Sequencing Center for Infectious Disease"/>
            <person name="Wu L."/>
            <person name="Ma J."/>
        </authorList>
    </citation>
    <scope>NUCLEOTIDE SEQUENCE [LARGE SCALE GENOMIC DNA]</scope>
    <source>
        <strain evidence="7">CECT 8289</strain>
    </source>
</reference>
<dbReference type="InterPro" id="IPR000866">
    <property type="entry name" value="AhpC/TSA"/>
</dbReference>
<dbReference type="PANTHER" id="PTHR42852">
    <property type="entry name" value="THIOL:DISULFIDE INTERCHANGE PROTEIN DSBE"/>
    <property type="match status" value="1"/>
</dbReference>
<keyword evidence="4" id="KW-0676">Redox-active center</keyword>
<dbReference type="Gene3D" id="3.40.30.10">
    <property type="entry name" value="Glutaredoxin"/>
    <property type="match status" value="1"/>
</dbReference>
<dbReference type="EMBL" id="JBHSCZ010000002">
    <property type="protein sequence ID" value="MFC4263234.1"/>
    <property type="molecule type" value="Genomic_DNA"/>
</dbReference>
<dbReference type="Pfam" id="PF00578">
    <property type="entry name" value="AhpC-TSA"/>
    <property type="match status" value="1"/>
</dbReference>
<comment type="subcellular location">
    <subcellularLocation>
        <location evidence="1">Cell envelope</location>
    </subcellularLocation>
</comment>
<feature type="domain" description="Thioredoxin" evidence="5">
    <location>
        <begin position="242"/>
        <end position="380"/>
    </location>
</feature>
<organism evidence="6 7">
    <name type="scientific">Ferruginibacter yonginensis</name>
    <dbReference type="NCBI Taxonomy" id="1310416"/>
    <lineage>
        <taxon>Bacteria</taxon>
        <taxon>Pseudomonadati</taxon>
        <taxon>Bacteroidota</taxon>
        <taxon>Chitinophagia</taxon>
        <taxon>Chitinophagales</taxon>
        <taxon>Chitinophagaceae</taxon>
        <taxon>Ferruginibacter</taxon>
    </lineage>
</organism>
<dbReference type="InterPro" id="IPR017937">
    <property type="entry name" value="Thioredoxin_CS"/>
</dbReference>
<dbReference type="InterPro" id="IPR050553">
    <property type="entry name" value="Thioredoxin_ResA/DsbE_sf"/>
</dbReference>
<protein>
    <submittedName>
        <fullName evidence="6">Redoxin domain-containing protein</fullName>
    </submittedName>
</protein>
<evidence type="ECO:0000313" key="7">
    <source>
        <dbReference type="Proteomes" id="UP001595907"/>
    </source>
</evidence>
<name>A0ABV8QWB8_9BACT</name>
<dbReference type="InterPro" id="IPR013766">
    <property type="entry name" value="Thioredoxin_domain"/>
</dbReference>
<evidence type="ECO:0000313" key="6">
    <source>
        <dbReference type="EMBL" id="MFC4263234.1"/>
    </source>
</evidence>
<accession>A0ABV8QWB8</accession>
<dbReference type="SUPFAM" id="SSF52833">
    <property type="entry name" value="Thioredoxin-like"/>
    <property type="match status" value="1"/>
</dbReference>
<keyword evidence="7" id="KW-1185">Reference proteome</keyword>
<dbReference type="RefSeq" id="WP_379709522.1">
    <property type="nucleotide sequence ID" value="NZ_JBHSCZ010000002.1"/>
</dbReference>
<dbReference type="InterPro" id="IPR025380">
    <property type="entry name" value="DUF4369"/>
</dbReference>
<dbReference type="PROSITE" id="PS51257">
    <property type="entry name" value="PROKAR_LIPOPROTEIN"/>
    <property type="match status" value="1"/>
</dbReference>
<evidence type="ECO:0000256" key="2">
    <source>
        <dbReference type="ARBA" id="ARBA00022748"/>
    </source>
</evidence>
<evidence type="ECO:0000256" key="4">
    <source>
        <dbReference type="ARBA" id="ARBA00023284"/>
    </source>
</evidence>
<evidence type="ECO:0000259" key="5">
    <source>
        <dbReference type="PROSITE" id="PS51352"/>
    </source>
</evidence>
<evidence type="ECO:0000256" key="1">
    <source>
        <dbReference type="ARBA" id="ARBA00004196"/>
    </source>
</evidence>
<gene>
    <name evidence="6" type="ORF">ACFOWM_10120</name>
</gene>
<dbReference type="Pfam" id="PF14289">
    <property type="entry name" value="DUF4369"/>
    <property type="match status" value="1"/>
</dbReference>
<keyword evidence="2" id="KW-0201">Cytochrome c-type biogenesis</keyword>
<dbReference type="PROSITE" id="PS00194">
    <property type="entry name" value="THIOREDOXIN_1"/>
    <property type="match status" value="1"/>
</dbReference>
<evidence type="ECO:0000256" key="3">
    <source>
        <dbReference type="ARBA" id="ARBA00023157"/>
    </source>
</evidence>
<proteinExistence type="predicted"/>
<keyword evidence="3" id="KW-1015">Disulfide bond</keyword>
<dbReference type="CDD" id="cd02966">
    <property type="entry name" value="TlpA_like_family"/>
    <property type="match status" value="1"/>
</dbReference>
<dbReference type="InterPro" id="IPR036249">
    <property type="entry name" value="Thioredoxin-like_sf"/>
</dbReference>
<dbReference type="PROSITE" id="PS51352">
    <property type="entry name" value="THIOREDOXIN_2"/>
    <property type="match status" value="1"/>
</dbReference>
<dbReference type="PANTHER" id="PTHR42852:SF6">
    <property type="entry name" value="THIOL:DISULFIDE INTERCHANGE PROTEIN DSBE"/>
    <property type="match status" value="1"/>
</dbReference>
<dbReference type="Proteomes" id="UP001595907">
    <property type="component" value="Unassembled WGS sequence"/>
</dbReference>
<comment type="caution">
    <text evidence="6">The sequence shown here is derived from an EMBL/GenBank/DDBJ whole genome shotgun (WGS) entry which is preliminary data.</text>
</comment>